<feature type="domain" description="MsrB" evidence="9">
    <location>
        <begin position="69"/>
        <end position="191"/>
    </location>
</feature>
<dbReference type="PANTHER" id="PTHR10173:SF52">
    <property type="entry name" value="METHIONINE-R-SULFOXIDE REDUCTASE B1"/>
    <property type="match status" value="1"/>
</dbReference>
<dbReference type="GO" id="GO:0030091">
    <property type="term" value="P:protein repair"/>
    <property type="evidence" value="ECO:0007669"/>
    <property type="project" value="InterPro"/>
</dbReference>
<feature type="region of interest" description="Disordered" evidence="8">
    <location>
        <begin position="37"/>
        <end position="65"/>
    </location>
</feature>
<evidence type="ECO:0000256" key="1">
    <source>
        <dbReference type="ARBA" id="ARBA00001947"/>
    </source>
</evidence>
<proteinExistence type="inferred from homology"/>
<evidence type="ECO:0000259" key="9">
    <source>
        <dbReference type="PROSITE" id="PS51790"/>
    </source>
</evidence>
<evidence type="ECO:0000256" key="7">
    <source>
        <dbReference type="ARBA" id="ARBA00048488"/>
    </source>
</evidence>
<dbReference type="InterPro" id="IPR011057">
    <property type="entry name" value="Mss4-like_sf"/>
</dbReference>
<dbReference type="EMBL" id="LECT01000003">
    <property type="protein sequence ID" value="KLU07708.1"/>
    <property type="molecule type" value="Genomic_DNA"/>
</dbReference>
<dbReference type="GO" id="GO:0005737">
    <property type="term" value="C:cytoplasm"/>
    <property type="evidence" value="ECO:0007669"/>
    <property type="project" value="TreeGrafter"/>
</dbReference>
<keyword evidence="4" id="KW-0479">Metal-binding</keyword>
<evidence type="ECO:0000256" key="4">
    <source>
        <dbReference type="ARBA" id="ARBA00022723"/>
    </source>
</evidence>
<dbReference type="AlphaFoldDB" id="A0A0J1BMM2"/>
<dbReference type="NCBIfam" id="TIGR00357">
    <property type="entry name" value="peptide-methionine (R)-S-oxide reductase MsrB"/>
    <property type="match status" value="1"/>
</dbReference>
<dbReference type="PANTHER" id="PTHR10173">
    <property type="entry name" value="METHIONINE SULFOXIDE REDUCTASE"/>
    <property type="match status" value="1"/>
</dbReference>
<dbReference type="InterPro" id="IPR028427">
    <property type="entry name" value="Met_Sox_Rdtase_MsrB"/>
</dbReference>
<feature type="compositionally biased region" description="Acidic residues" evidence="8">
    <location>
        <begin position="54"/>
        <end position="64"/>
    </location>
</feature>
<dbReference type="OrthoDB" id="4174719at2"/>
<keyword evidence="5" id="KW-0862">Zinc</keyword>
<accession>A0A0J1BMM2</accession>
<gene>
    <name evidence="10" type="ORF">RISK_000225</name>
</gene>
<evidence type="ECO:0000256" key="8">
    <source>
        <dbReference type="SAM" id="MobiDB-lite"/>
    </source>
</evidence>
<comment type="caution">
    <text evidence="10">The sequence shown here is derived from an EMBL/GenBank/DDBJ whole genome shotgun (WGS) entry which is preliminary data.</text>
</comment>
<organism evidence="10 11">
    <name type="scientific">Rhodopirellula islandica</name>
    <dbReference type="NCBI Taxonomy" id="595434"/>
    <lineage>
        <taxon>Bacteria</taxon>
        <taxon>Pseudomonadati</taxon>
        <taxon>Planctomycetota</taxon>
        <taxon>Planctomycetia</taxon>
        <taxon>Pirellulales</taxon>
        <taxon>Pirellulaceae</taxon>
        <taxon>Rhodopirellula</taxon>
    </lineage>
</organism>
<dbReference type="Gene3D" id="2.170.150.20">
    <property type="entry name" value="Peptide methionine sulfoxide reductase"/>
    <property type="match status" value="1"/>
</dbReference>
<evidence type="ECO:0000256" key="3">
    <source>
        <dbReference type="ARBA" id="ARBA00012499"/>
    </source>
</evidence>
<dbReference type="RefSeq" id="WP_047812418.1">
    <property type="nucleotide sequence ID" value="NZ_LECT01000003.1"/>
</dbReference>
<sequence length="193" mass="21674">MHRLSSQFKPLRRLVFGLIGASGLLLGGLALQADESDSLGRSSSPLKVTQEGSVEPDEASEEEYVPATKDELRQRLNRIQYDVTQNAATEPAFRNAYWNNKKKGEYQCIVCDKPLFDSKTKFKSGTGWPSFYLPIAKDAVGYQTDYKMLYPRTEVHCKRCEAHLGHLFDDGPAPTGKRFCLNSASMKFVEAKQ</sequence>
<dbReference type="EC" id="1.8.4.12" evidence="3"/>
<dbReference type="PATRIC" id="fig|595434.4.peg.212"/>
<dbReference type="Pfam" id="PF01641">
    <property type="entry name" value="SelR"/>
    <property type="match status" value="1"/>
</dbReference>
<dbReference type="GO" id="GO:0046872">
    <property type="term" value="F:metal ion binding"/>
    <property type="evidence" value="ECO:0007669"/>
    <property type="project" value="UniProtKB-KW"/>
</dbReference>
<keyword evidence="11" id="KW-1185">Reference proteome</keyword>
<name>A0A0J1BMM2_RHOIS</name>
<dbReference type="InterPro" id="IPR002579">
    <property type="entry name" value="Met_Sox_Rdtase_MsrB_dom"/>
</dbReference>
<protein>
    <recommendedName>
        <fullName evidence="3">peptide-methionine (R)-S-oxide reductase</fullName>
        <ecNumber evidence="3">1.8.4.12</ecNumber>
    </recommendedName>
</protein>
<evidence type="ECO:0000256" key="2">
    <source>
        <dbReference type="ARBA" id="ARBA00007174"/>
    </source>
</evidence>
<comment type="similarity">
    <text evidence="2">Belongs to the MsrB Met sulfoxide reductase family.</text>
</comment>
<dbReference type="Proteomes" id="UP000036367">
    <property type="component" value="Unassembled WGS sequence"/>
</dbReference>
<dbReference type="STRING" id="595434.RISK_000225"/>
<evidence type="ECO:0000313" key="10">
    <source>
        <dbReference type="EMBL" id="KLU07708.1"/>
    </source>
</evidence>
<dbReference type="SUPFAM" id="SSF51316">
    <property type="entry name" value="Mss4-like"/>
    <property type="match status" value="1"/>
</dbReference>
<dbReference type="GO" id="GO:0006979">
    <property type="term" value="P:response to oxidative stress"/>
    <property type="evidence" value="ECO:0007669"/>
    <property type="project" value="InterPro"/>
</dbReference>
<comment type="catalytic activity">
    <reaction evidence="7">
        <text>L-methionyl-[protein] + [thioredoxin]-disulfide + H2O = L-methionyl-(R)-S-oxide-[protein] + [thioredoxin]-dithiol</text>
        <dbReference type="Rhea" id="RHEA:24164"/>
        <dbReference type="Rhea" id="RHEA-COMP:10698"/>
        <dbReference type="Rhea" id="RHEA-COMP:10700"/>
        <dbReference type="Rhea" id="RHEA-COMP:12313"/>
        <dbReference type="Rhea" id="RHEA-COMP:12314"/>
        <dbReference type="ChEBI" id="CHEBI:15377"/>
        <dbReference type="ChEBI" id="CHEBI:16044"/>
        <dbReference type="ChEBI" id="CHEBI:29950"/>
        <dbReference type="ChEBI" id="CHEBI:45764"/>
        <dbReference type="ChEBI" id="CHEBI:50058"/>
        <dbReference type="EC" id="1.8.4.12"/>
    </reaction>
</comment>
<dbReference type="GO" id="GO:0033743">
    <property type="term" value="F:peptide-methionine (R)-S-oxide reductase activity"/>
    <property type="evidence" value="ECO:0007669"/>
    <property type="project" value="UniProtKB-EC"/>
</dbReference>
<reference evidence="10" key="1">
    <citation type="submission" date="2015-05" db="EMBL/GenBank/DDBJ databases">
        <title>Permanent draft genome of Rhodopirellula islandicus K833.</title>
        <authorList>
            <person name="Kizina J."/>
            <person name="Richter M."/>
            <person name="Glockner F.O."/>
            <person name="Harder J."/>
        </authorList>
    </citation>
    <scope>NUCLEOTIDE SEQUENCE [LARGE SCALE GENOMIC DNA]</scope>
    <source>
        <strain evidence="10">K833</strain>
    </source>
</reference>
<keyword evidence="6 10" id="KW-0560">Oxidoreductase</keyword>
<feature type="compositionally biased region" description="Polar residues" evidence="8">
    <location>
        <begin position="39"/>
        <end position="52"/>
    </location>
</feature>
<evidence type="ECO:0000313" key="11">
    <source>
        <dbReference type="Proteomes" id="UP000036367"/>
    </source>
</evidence>
<dbReference type="FunFam" id="2.170.150.20:FF:000001">
    <property type="entry name" value="Peptide methionine sulfoxide reductase MsrB"/>
    <property type="match status" value="1"/>
</dbReference>
<dbReference type="PROSITE" id="PS51790">
    <property type="entry name" value="MSRB"/>
    <property type="match status" value="1"/>
</dbReference>
<evidence type="ECO:0000256" key="6">
    <source>
        <dbReference type="ARBA" id="ARBA00023002"/>
    </source>
</evidence>
<evidence type="ECO:0000256" key="5">
    <source>
        <dbReference type="ARBA" id="ARBA00022833"/>
    </source>
</evidence>
<comment type="cofactor">
    <cofactor evidence="1">
        <name>Zn(2+)</name>
        <dbReference type="ChEBI" id="CHEBI:29105"/>
    </cofactor>
</comment>